<dbReference type="Gene3D" id="3.30.710.10">
    <property type="entry name" value="Potassium Channel Kv1.1, Chain A"/>
    <property type="match status" value="1"/>
</dbReference>
<accession>A0A167SVR2</accession>
<dbReference type="EMBL" id="KV418736">
    <property type="protein sequence ID" value="KZP02293.1"/>
    <property type="molecule type" value="Genomic_DNA"/>
</dbReference>
<reference evidence="2" key="1">
    <citation type="journal article" date="2016" name="Mol. Biol. Evol.">
        <title>Comparative Genomics of Early-Diverging Mushroom-Forming Fungi Provides Insights into the Origins of Lignocellulose Decay Capabilities.</title>
        <authorList>
            <person name="Nagy L.G."/>
            <person name="Riley R."/>
            <person name="Tritt A."/>
            <person name="Adam C."/>
            <person name="Daum C."/>
            <person name="Floudas D."/>
            <person name="Sun H."/>
            <person name="Yadav J.S."/>
            <person name="Pangilinan J."/>
            <person name="Larsson K.H."/>
            <person name="Matsuura K."/>
            <person name="Barry K."/>
            <person name="Labutti K."/>
            <person name="Kuo R."/>
            <person name="Ohm R.A."/>
            <person name="Bhattacharya S.S."/>
            <person name="Shirouzu T."/>
            <person name="Yoshinaga Y."/>
            <person name="Martin F.M."/>
            <person name="Grigoriev I.V."/>
            <person name="Hibbett D.S."/>
        </authorList>
    </citation>
    <scope>NUCLEOTIDE SEQUENCE [LARGE SCALE GENOMIC DNA]</scope>
    <source>
        <strain evidence="2">CBS 109695</strain>
    </source>
</reference>
<dbReference type="CDD" id="cd18186">
    <property type="entry name" value="BTB_POZ_ZBTB_KLHL-like"/>
    <property type="match status" value="1"/>
</dbReference>
<dbReference type="InterPro" id="IPR000210">
    <property type="entry name" value="BTB/POZ_dom"/>
</dbReference>
<protein>
    <recommendedName>
        <fullName evidence="1">BTB domain-containing protein</fullName>
    </recommendedName>
</protein>
<feature type="non-terminal residue" evidence="2">
    <location>
        <position position="1"/>
    </location>
</feature>
<gene>
    <name evidence="2" type="ORF">FIBSPDRAFT_686775</name>
</gene>
<dbReference type="InterPro" id="IPR011333">
    <property type="entry name" value="SKP1/BTB/POZ_sf"/>
</dbReference>
<evidence type="ECO:0000259" key="1">
    <source>
        <dbReference type="PROSITE" id="PS50097"/>
    </source>
</evidence>
<dbReference type="PROSITE" id="PS50097">
    <property type="entry name" value="BTB"/>
    <property type="match status" value="1"/>
</dbReference>
<proteinExistence type="predicted"/>
<feature type="domain" description="BTB" evidence="1">
    <location>
        <begin position="8"/>
        <end position="76"/>
    </location>
</feature>
<evidence type="ECO:0000313" key="2">
    <source>
        <dbReference type="EMBL" id="KZP02293.1"/>
    </source>
</evidence>
<organism evidence="2">
    <name type="scientific">Athelia psychrophila</name>
    <dbReference type="NCBI Taxonomy" id="1759441"/>
    <lineage>
        <taxon>Eukaryota</taxon>
        <taxon>Fungi</taxon>
        <taxon>Dikarya</taxon>
        <taxon>Basidiomycota</taxon>
        <taxon>Agaricomycotina</taxon>
        <taxon>Agaricomycetes</taxon>
        <taxon>Agaricomycetidae</taxon>
        <taxon>Atheliales</taxon>
        <taxon>Atheliaceae</taxon>
        <taxon>Athelia</taxon>
    </lineage>
</organism>
<dbReference type="Pfam" id="PF00651">
    <property type="entry name" value="BTB"/>
    <property type="match status" value="1"/>
</dbReference>
<dbReference type="SUPFAM" id="SSF54695">
    <property type="entry name" value="POZ domain"/>
    <property type="match status" value="1"/>
</dbReference>
<sequence>SSIWYHDGNVVLQAEGTRWKVHQGILAESSSVFRDMFSIPQPPSRDTELVEGCPVVQLSDTAKDVECVLQAICKRE</sequence>
<dbReference type="OrthoDB" id="3027208at2759"/>
<feature type="non-terminal residue" evidence="2">
    <location>
        <position position="76"/>
    </location>
</feature>
<dbReference type="AlphaFoldDB" id="A0A167SVR2"/>
<name>A0A167SVR2_9AGAM</name>